<evidence type="ECO:0008006" key="3">
    <source>
        <dbReference type="Google" id="ProtNLM"/>
    </source>
</evidence>
<evidence type="ECO:0000313" key="2">
    <source>
        <dbReference type="Proteomes" id="UP001589750"/>
    </source>
</evidence>
<dbReference type="Gene3D" id="1.10.510.10">
    <property type="entry name" value="Transferase(Phosphotransferase) domain 1"/>
    <property type="match status" value="1"/>
</dbReference>
<name>A0ABV5KDQ5_9ACTN</name>
<accession>A0ABV5KDQ5</accession>
<dbReference type="Proteomes" id="UP001589750">
    <property type="component" value="Unassembled WGS sequence"/>
</dbReference>
<keyword evidence="2" id="KW-1185">Reference proteome</keyword>
<evidence type="ECO:0000313" key="1">
    <source>
        <dbReference type="EMBL" id="MFB9313940.1"/>
    </source>
</evidence>
<proteinExistence type="predicted"/>
<dbReference type="EMBL" id="JBHMDG010000015">
    <property type="protein sequence ID" value="MFB9313940.1"/>
    <property type="molecule type" value="Genomic_DNA"/>
</dbReference>
<comment type="caution">
    <text evidence="1">The sequence shown here is derived from an EMBL/GenBank/DDBJ whole genome shotgun (WGS) entry which is preliminary data.</text>
</comment>
<protein>
    <recommendedName>
        <fullName evidence="3">Spectinomycin phosphotransferase</fullName>
    </recommendedName>
</protein>
<sequence>MHEPPVGVDDADVLAAVRRHWAPDADAVVHLPVGFGAHHWRASRDGAPLLFVTLDGFHRHDLDSLVATYATAAALRDTGLGFVHAGLEPWAVPFGTGALSATPWLDGERPVTLDVDATAAALAALHAVEPPARLRSWRTLVGPELADDLDARAVRPWDLGPLGEQARTAITERLADIRRWVAAYHRLAEVARDRPWVTTHGQPGVHNQVLTADGLRLVDWESLLLAPPERDLRTVASGDPAMLELFALEWRLDEISLAAHRFAAPHTGTADDHEAYAALLEELDA</sequence>
<dbReference type="SUPFAM" id="SSF56112">
    <property type="entry name" value="Protein kinase-like (PK-like)"/>
    <property type="match status" value="1"/>
</dbReference>
<dbReference type="RefSeq" id="WP_140007424.1">
    <property type="nucleotide sequence ID" value="NZ_JBHMDG010000015.1"/>
</dbReference>
<reference evidence="1 2" key="1">
    <citation type="submission" date="2024-09" db="EMBL/GenBank/DDBJ databases">
        <authorList>
            <person name="Sun Q."/>
            <person name="Mori K."/>
        </authorList>
    </citation>
    <scope>NUCLEOTIDE SEQUENCE [LARGE SCALE GENOMIC DNA]</scope>
    <source>
        <strain evidence="1 2">JCM 9626</strain>
    </source>
</reference>
<dbReference type="InterPro" id="IPR011009">
    <property type="entry name" value="Kinase-like_dom_sf"/>
</dbReference>
<gene>
    <name evidence="1" type="ORF">ACFFRI_12870</name>
</gene>
<organism evidence="1 2">
    <name type="scientific">Nocardioides plantarum</name>
    <dbReference type="NCBI Taxonomy" id="29299"/>
    <lineage>
        <taxon>Bacteria</taxon>
        <taxon>Bacillati</taxon>
        <taxon>Actinomycetota</taxon>
        <taxon>Actinomycetes</taxon>
        <taxon>Propionibacteriales</taxon>
        <taxon>Nocardioidaceae</taxon>
        <taxon>Nocardioides</taxon>
    </lineage>
</organism>